<evidence type="ECO:0000313" key="1">
    <source>
        <dbReference type="EMBL" id="CAG8788649.1"/>
    </source>
</evidence>
<comment type="caution">
    <text evidence="1">The sequence shown here is derived from an EMBL/GenBank/DDBJ whole genome shotgun (WGS) entry which is preliminary data.</text>
</comment>
<evidence type="ECO:0000313" key="2">
    <source>
        <dbReference type="Proteomes" id="UP000789920"/>
    </source>
</evidence>
<protein>
    <submittedName>
        <fullName evidence="1">14849_t:CDS:1</fullName>
    </submittedName>
</protein>
<feature type="non-terminal residue" evidence="1">
    <location>
        <position position="131"/>
    </location>
</feature>
<name>A0ACA9RDH8_9GLOM</name>
<accession>A0ACA9RDH8</accession>
<reference evidence="1" key="1">
    <citation type="submission" date="2021-06" db="EMBL/GenBank/DDBJ databases">
        <authorList>
            <person name="Kallberg Y."/>
            <person name="Tangrot J."/>
            <person name="Rosling A."/>
        </authorList>
    </citation>
    <scope>NUCLEOTIDE SEQUENCE</scope>
    <source>
        <strain evidence="1">MA461A</strain>
    </source>
</reference>
<sequence length="131" mass="15177">KRNSNNNPLLNIRKPKSKSHQNSNIAKSEADVGQHSLKASFSDHEDDFQEDDDQEDAFSDLQDFDKSDSNVSSNYSDQQDFDEFSSIFEEEEFSDKIKAADFIFEKSTSQNLENTFNPYFANFTEMSLFTW</sequence>
<dbReference type="Proteomes" id="UP000789920">
    <property type="component" value="Unassembled WGS sequence"/>
</dbReference>
<dbReference type="EMBL" id="CAJVQC010050173">
    <property type="protein sequence ID" value="CAG8788649.1"/>
    <property type="molecule type" value="Genomic_DNA"/>
</dbReference>
<gene>
    <name evidence="1" type="ORF">RPERSI_LOCUS18745</name>
</gene>
<proteinExistence type="predicted"/>
<organism evidence="1 2">
    <name type="scientific">Racocetra persica</name>
    <dbReference type="NCBI Taxonomy" id="160502"/>
    <lineage>
        <taxon>Eukaryota</taxon>
        <taxon>Fungi</taxon>
        <taxon>Fungi incertae sedis</taxon>
        <taxon>Mucoromycota</taxon>
        <taxon>Glomeromycotina</taxon>
        <taxon>Glomeromycetes</taxon>
        <taxon>Diversisporales</taxon>
        <taxon>Gigasporaceae</taxon>
        <taxon>Racocetra</taxon>
    </lineage>
</organism>
<feature type="non-terminal residue" evidence="1">
    <location>
        <position position="1"/>
    </location>
</feature>
<keyword evidence="2" id="KW-1185">Reference proteome</keyword>